<dbReference type="CDD" id="cd02080">
    <property type="entry name" value="P-type_ATPase_cation"/>
    <property type="match status" value="1"/>
</dbReference>
<dbReference type="InterPro" id="IPR001757">
    <property type="entry name" value="P_typ_ATPase"/>
</dbReference>
<organism evidence="14">
    <name type="scientific">Marinobacter nauticus</name>
    <name type="common">Marinobacter hydrocarbonoclasticus</name>
    <name type="synonym">Marinobacter aquaeolei</name>
    <dbReference type="NCBI Taxonomy" id="2743"/>
    <lineage>
        <taxon>Bacteria</taxon>
        <taxon>Pseudomonadati</taxon>
        <taxon>Pseudomonadota</taxon>
        <taxon>Gammaproteobacteria</taxon>
        <taxon>Pseudomonadales</taxon>
        <taxon>Marinobacteraceae</taxon>
        <taxon>Marinobacter</taxon>
    </lineage>
</organism>
<dbReference type="Gene3D" id="1.20.1110.10">
    <property type="entry name" value="Calcium-transporting ATPase, transmembrane domain"/>
    <property type="match status" value="1"/>
</dbReference>
<evidence type="ECO:0000256" key="6">
    <source>
        <dbReference type="ARBA" id="ARBA00022741"/>
    </source>
</evidence>
<reference evidence="14" key="1">
    <citation type="submission" date="2019-03" db="EMBL/GenBank/DDBJ databases">
        <title>Whole genome analysis of nitrate-reducing bacteria Marinobacter hydrocarbonoclasticus YB03.</title>
        <authorList>
            <person name="Azam A.H."/>
            <person name="Yuk S.R."/>
            <person name="Kamarisima K."/>
            <person name="Miyanaga K."/>
            <person name="Tanji Y."/>
        </authorList>
    </citation>
    <scope>NUCLEOTIDE SEQUENCE</scope>
    <source>
        <strain evidence="14">YB03</strain>
    </source>
</reference>
<dbReference type="InterPro" id="IPR018303">
    <property type="entry name" value="ATPase_P-typ_P_site"/>
</dbReference>
<dbReference type="GO" id="GO:0005886">
    <property type="term" value="C:plasma membrane"/>
    <property type="evidence" value="ECO:0007669"/>
    <property type="project" value="UniProtKB-SubCell"/>
</dbReference>
<dbReference type="PRINTS" id="PR00120">
    <property type="entry name" value="HATPASE"/>
</dbReference>
<dbReference type="Pfam" id="PF00689">
    <property type="entry name" value="Cation_ATPase_C"/>
    <property type="match status" value="1"/>
</dbReference>
<feature type="transmembrane region" description="Helical" evidence="12">
    <location>
        <begin position="294"/>
        <end position="318"/>
    </location>
</feature>
<dbReference type="GO" id="GO:0006883">
    <property type="term" value="P:intracellular sodium ion homeostasis"/>
    <property type="evidence" value="ECO:0007669"/>
    <property type="project" value="TreeGrafter"/>
</dbReference>
<comment type="similarity">
    <text evidence="2">Belongs to the cation transport ATPase (P-type) (TC 3.A.3) family. Type IIA subfamily.</text>
</comment>
<gene>
    <name evidence="14" type="ORF">YBY_36330</name>
</gene>
<dbReference type="SFLD" id="SFLDG00002">
    <property type="entry name" value="C1.7:_P-type_atpase_like"/>
    <property type="match status" value="1"/>
</dbReference>
<keyword evidence="5" id="KW-0479">Metal-binding</keyword>
<dbReference type="InterPro" id="IPR059000">
    <property type="entry name" value="ATPase_P-type_domA"/>
</dbReference>
<accession>A0A455W864</accession>
<feature type="transmembrane region" description="Helical" evidence="12">
    <location>
        <begin position="814"/>
        <end position="832"/>
    </location>
</feature>
<feature type="transmembrane region" description="Helical" evidence="12">
    <location>
        <begin position="783"/>
        <end position="802"/>
    </location>
</feature>
<sequence>MSDVPTQPSSVGAPGHTTDLNRPWHSIGPEEALIALETDHRGLAESEASQRLASYGYNRLPAVDGPGPLIRFLRQFHNILIYILILAAVGTALLGHWVDTGVILGVVLINALVGFFQEGKAERALGAIRNMLSPTAQVIRDGKRQEVAAEMLVPGDIVRLKAGDRVPADIRLIESADLRIEEAALTGESEASDKEEAELEEKLPLGDRANMAYSSTLVTFGNGYGVVVGTGQQTEIGRISELMESVEAVTTPLLRQVAIFGRWLSAVIVMVSALTFAIGYWVRQTELAEMFLAAASLAVAAIPEGMPAILTITLAIGVQEMARRNAIIRRLPAVETLGAVTTICSDKTGTLTRNEMKVETVEMAHRSLTVSGVGYEPVGKFEESGKPFDPNDDPALIQMLRAGLLCNDAEIAEKAGDWILNGEPTEGALVAVARKAGLNPDDLNHRWHQLDRIPFASEHKFMATLNRDDEHGTGNWIFLKGAPERVLERCSTQMGTTEPEPLDNDYWHDRMQAIADEGQRVLAVACRKVPGDLTHLEWHEVESDLVLLGLYGIMDPPRQEAIEAVSQCQAAGIRVVMITGDHSGTAQAIGRQLGIAGEEPAMTGQQLEALSEQELVEAVSRVTIFARTSPEHKLRLVRALQAHEDVVAMTGDGVNDAPALKQADVGVAMGKKGTEAAKEASEMVLADDNFATIARAVEQGRTVYDNIRKAILYLLPTNAGQGLTIFMAVLLAMPLPLTPVQVLWVNMVTAVTLAMALAFEPTEPGTMARPPRSSRQALMSGGFLWRIPFVGLLLWAGTFGHFYWLTGLGADLELARTAAIMTLVAGQIFYLFNVRHLYSSVLNWRGLFGSRPIWIAIGILVILQAAFAYAPPLQLLFGTTGPGATNLLLSLTFGIFLLLVVELEKWIIARLSSGASDNRD</sequence>
<dbReference type="Pfam" id="PF08282">
    <property type="entry name" value="Hydrolase_3"/>
    <property type="match status" value="1"/>
</dbReference>
<evidence type="ECO:0000256" key="3">
    <source>
        <dbReference type="ARBA" id="ARBA00022475"/>
    </source>
</evidence>
<dbReference type="Gene3D" id="2.70.150.10">
    <property type="entry name" value="Calcium-transporting ATPase, cytoplasmic transduction domain A"/>
    <property type="match status" value="1"/>
</dbReference>
<evidence type="ECO:0000256" key="8">
    <source>
        <dbReference type="ARBA" id="ARBA00022967"/>
    </source>
</evidence>
<keyword evidence="4 12" id="KW-0812">Transmembrane</keyword>
<dbReference type="GO" id="GO:0016887">
    <property type="term" value="F:ATP hydrolysis activity"/>
    <property type="evidence" value="ECO:0007669"/>
    <property type="project" value="InterPro"/>
</dbReference>
<keyword evidence="7" id="KW-0067">ATP-binding</keyword>
<evidence type="ECO:0000256" key="9">
    <source>
        <dbReference type="ARBA" id="ARBA00022989"/>
    </source>
</evidence>
<keyword evidence="8" id="KW-1278">Translocase</keyword>
<feature type="transmembrane region" description="Helical" evidence="12">
    <location>
        <begin position="79"/>
        <end position="96"/>
    </location>
</feature>
<dbReference type="InterPro" id="IPR044492">
    <property type="entry name" value="P_typ_ATPase_HD_dom"/>
</dbReference>
<evidence type="ECO:0000256" key="1">
    <source>
        <dbReference type="ARBA" id="ARBA00004651"/>
    </source>
</evidence>
<dbReference type="GO" id="GO:0005524">
    <property type="term" value="F:ATP binding"/>
    <property type="evidence" value="ECO:0007669"/>
    <property type="project" value="UniProtKB-KW"/>
</dbReference>
<dbReference type="NCBIfam" id="TIGR01494">
    <property type="entry name" value="ATPase_P-type"/>
    <property type="match status" value="2"/>
</dbReference>
<evidence type="ECO:0000256" key="7">
    <source>
        <dbReference type="ARBA" id="ARBA00022840"/>
    </source>
</evidence>
<dbReference type="InterPro" id="IPR008250">
    <property type="entry name" value="ATPase_P-typ_transduc_dom_A_sf"/>
</dbReference>
<keyword evidence="9 12" id="KW-1133">Transmembrane helix</keyword>
<dbReference type="SMART" id="SM00831">
    <property type="entry name" value="Cation_ATPase_N"/>
    <property type="match status" value="1"/>
</dbReference>
<dbReference type="InterPro" id="IPR036412">
    <property type="entry name" value="HAD-like_sf"/>
</dbReference>
<dbReference type="Gene3D" id="3.40.50.1000">
    <property type="entry name" value="HAD superfamily/HAD-like"/>
    <property type="match status" value="1"/>
</dbReference>
<keyword evidence="3" id="KW-1003">Cell membrane</keyword>
<feature type="transmembrane region" description="Helical" evidence="12">
    <location>
        <begin position="102"/>
        <end position="119"/>
    </location>
</feature>
<feature type="compositionally biased region" description="Polar residues" evidence="11">
    <location>
        <begin position="1"/>
        <end position="10"/>
    </location>
</feature>
<dbReference type="Pfam" id="PF13246">
    <property type="entry name" value="Cation_ATPase"/>
    <property type="match status" value="1"/>
</dbReference>
<dbReference type="SFLD" id="SFLDF00027">
    <property type="entry name" value="p-type_atpase"/>
    <property type="match status" value="1"/>
</dbReference>
<dbReference type="SUPFAM" id="SSF81653">
    <property type="entry name" value="Calcium ATPase, transduction domain A"/>
    <property type="match status" value="1"/>
</dbReference>
<dbReference type="SUPFAM" id="SSF56784">
    <property type="entry name" value="HAD-like"/>
    <property type="match status" value="1"/>
</dbReference>
<feature type="region of interest" description="Disordered" evidence="11">
    <location>
        <begin position="1"/>
        <end position="23"/>
    </location>
</feature>
<dbReference type="Gene3D" id="3.40.1110.10">
    <property type="entry name" value="Calcium-transporting ATPase, cytoplasmic domain N"/>
    <property type="match status" value="1"/>
</dbReference>
<evidence type="ECO:0000256" key="11">
    <source>
        <dbReference type="SAM" id="MobiDB-lite"/>
    </source>
</evidence>
<dbReference type="Pfam" id="PF00122">
    <property type="entry name" value="E1-E2_ATPase"/>
    <property type="match status" value="1"/>
</dbReference>
<dbReference type="InterPro" id="IPR004014">
    <property type="entry name" value="ATPase_P-typ_cation-transptr_N"/>
</dbReference>
<evidence type="ECO:0000256" key="10">
    <source>
        <dbReference type="ARBA" id="ARBA00023136"/>
    </source>
</evidence>
<feature type="transmembrane region" description="Helical" evidence="12">
    <location>
        <begin position="853"/>
        <end position="871"/>
    </location>
</feature>
<name>A0A455W864_MARNT</name>
<dbReference type="InterPro" id="IPR023299">
    <property type="entry name" value="ATPase_P-typ_cyto_dom_N"/>
</dbReference>
<dbReference type="SUPFAM" id="SSF81660">
    <property type="entry name" value="Metal cation-transporting ATPase, ATP-binding domain N"/>
    <property type="match status" value="1"/>
</dbReference>
<dbReference type="SUPFAM" id="SSF81665">
    <property type="entry name" value="Calcium ATPase, transmembrane domain M"/>
    <property type="match status" value="1"/>
</dbReference>
<dbReference type="FunFam" id="3.40.50.1000:FF:000028">
    <property type="entry name" value="Calcium-transporting P-type ATPase, putative"/>
    <property type="match status" value="1"/>
</dbReference>
<keyword evidence="10 12" id="KW-0472">Membrane</keyword>
<keyword evidence="6" id="KW-0547">Nucleotide-binding</keyword>
<feature type="domain" description="Cation-transporting P-type ATPase N-terminal" evidence="13">
    <location>
        <begin position="23"/>
        <end position="96"/>
    </location>
</feature>
<evidence type="ECO:0000313" key="14">
    <source>
        <dbReference type="EMBL" id="BBJ05784.1"/>
    </source>
</evidence>
<dbReference type="PRINTS" id="PR00119">
    <property type="entry name" value="CATATPASE"/>
</dbReference>
<dbReference type="InterPro" id="IPR023214">
    <property type="entry name" value="HAD_sf"/>
</dbReference>
<dbReference type="InterPro" id="IPR023298">
    <property type="entry name" value="ATPase_P-typ_TM_dom_sf"/>
</dbReference>
<evidence type="ECO:0000256" key="5">
    <source>
        <dbReference type="ARBA" id="ARBA00022723"/>
    </source>
</evidence>
<dbReference type="PANTHER" id="PTHR43294">
    <property type="entry name" value="SODIUM/POTASSIUM-TRANSPORTING ATPASE SUBUNIT ALPHA"/>
    <property type="match status" value="1"/>
</dbReference>
<evidence type="ECO:0000256" key="2">
    <source>
        <dbReference type="ARBA" id="ARBA00005675"/>
    </source>
</evidence>
<dbReference type="FunFam" id="2.70.150.10:FF:000016">
    <property type="entry name" value="Calcium-transporting P-type ATPase putative"/>
    <property type="match status" value="1"/>
</dbReference>
<evidence type="ECO:0000256" key="12">
    <source>
        <dbReference type="SAM" id="Phobius"/>
    </source>
</evidence>
<protein>
    <submittedName>
        <fullName evidence="14">Cation-transporting P-type ATPase</fullName>
    </submittedName>
</protein>
<dbReference type="EMBL" id="AP019537">
    <property type="protein sequence ID" value="BBJ05784.1"/>
    <property type="molecule type" value="Genomic_DNA"/>
</dbReference>
<dbReference type="AlphaFoldDB" id="A0A455W864"/>
<evidence type="ECO:0000256" key="4">
    <source>
        <dbReference type="ARBA" id="ARBA00022692"/>
    </source>
</evidence>
<feature type="transmembrane region" description="Helical" evidence="12">
    <location>
        <begin position="741"/>
        <end position="762"/>
    </location>
</feature>
<dbReference type="InterPro" id="IPR050510">
    <property type="entry name" value="Cation_transp_ATPase_P-type"/>
</dbReference>
<dbReference type="GO" id="GO:0005391">
    <property type="term" value="F:P-type sodium:potassium-exchanging transporter activity"/>
    <property type="evidence" value="ECO:0007669"/>
    <property type="project" value="TreeGrafter"/>
</dbReference>
<proteinExistence type="inferred from homology"/>
<dbReference type="InterPro" id="IPR006068">
    <property type="entry name" value="ATPase_P-typ_cation-transptr_C"/>
</dbReference>
<feature type="transmembrane region" description="Helical" evidence="12">
    <location>
        <begin position="711"/>
        <end position="735"/>
    </location>
</feature>
<dbReference type="SFLD" id="SFLDS00003">
    <property type="entry name" value="Haloacid_Dehalogenase"/>
    <property type="match status" value="1"/>
</dbReference>
<feature type="transmembrane region" description="Helical" evidence="12">
    <location>
        <begin position="883"/>
        <end position="901"/>
    </location>
</feature>
<dbReference type="GO" id="GO:1902600">
    <property type="term" value="P:proton transmembrane transport"/>
    <property type="evidence" value="ECO:0007669"/>
    <property type="project" value="TreeGrafter"/>
</dbReference>
<dbReference type="PROSITE" id="PS00154">
    <property type="entry name" value="ATPASE_E1_E2"/>
    <property type="match status" value="1"/>
</dbReference>
<feature type="transmembrane region" description="Helical" evidence="12">
    <location>
        <begin position="263"/>
        <end position="282"/>
    </location>
</feature>
<dbReference type="PANTHER" id="PTHR43294:SF21">
    <property type="entry name" value="CATION TRANSPORTING ATPASE"/>
    <property type="match status" value="1"/>
</dbReference>
<dbReference type="GO" id="GO:0030007">
    <property type="term" value="P:intracellular potassium ion homeostasis"/>
    <property type="evidence" value="ECO:0007669"/>
    <property type="project" value="TreeGrafter"/>
</dbReference>
<comment type="subcellular location">
    <subcellularLocation>
        <location evidence="1">Cell membrane</location>
        <topology evidence="1">Multi-pass membrane protein</topology>
    </subcellularLocation>
</comment>
<dbReference type="GO" id="GO:0046872">
    <property type="term" value="F:metal ion binding"/>
    <property type="evidence" value="ECO:0007669"/>
    <property type="project" value="UniProtKB-KW"/>
</dbReference>
<dbReference type="GO" id="GO:1990573">
    <property type="term" value="P:potassium ion import across plasma membrane"/>
    <property type="evidence" value="ECO:0007669"/>
    <property type="project" value="TreeGrafter"/>
</dbReference>
<dbReference type="GO" id="GO:0036376">
    <property type="term" value="P:sodium ion export across plasma membrane"/>
    <property type="evidence" value="ECO:0007669"/>
    <property type="project" value="TreeGrafter"/>
</dbReference>
<evidence type="ECO:0000259" key="13">
    <source>
        <dbReference type="SMART" id="SM00831"/>
    </source>
</evidence>
<dbReference type="Pfam" id="PF00690">
    <property type="entry name" value="Cation_ATPase_N"/>
    <property type="match status" value="1"/>
</dbReference>